<dbReference type="PANTHER" id="PTHR36582:SF2">
    <property type="entry name" value="ANTITOXIN PARD"/>
    <property type="match status" value="1"/>
</dbReference>
<dbReference type="InterPro" id="IPR038296">
    <property type="entry name" value="ParD_sf"/>
</dbReference>
<evidence type="ECO:0000256" key="1">
    <source>
        <dbReference type="ARBA" id="ARBA00008580"/>
    </source>
</evidence>
<keyword evidence="6" id="KW-1185">Reference proteome</keyword>
<evidence type="ECO:0000313" key="5">
    <source>
        <dbReference type="EMBL" id="ERT14282.1"/>
    </source>
</evidence>
<dbReference type="SUPFAM" id="SSF47598">
    <property type="entry name" value="Ribbon-helix-helix"/>
    <property type="match status" value="1"/>
</dbReference>
<dbReference type="NCBIfam" id="TIGR02606">
    <property type="entry name" value="antidote_CC2985"/>
    <property type="match status" value="1"/>
</dbReference>
<evidence type="ECO:0000313" key="6">
    <source>
        <dbReference type="Proteomes" id="UP000017133"/>
    </source>
</evidence>
<gene>
    <name evidence="5" type="ORF">O185_04300</name>
</gene>
<dbReference type="EMBL" id="AXDT01000033">
    <property type="protein sequence ID" value="ERT14282.1"/>
    <property type="molecule type" value="Genomic_DNA"/>
</dbReference>
<dbReference type="CDD" id="cd22231">
    <property type="entry name" value="RHH_NikR_HicB-like"/>
    <property type="match status" value="1"/>
</dbReference>
<accession>U7R4R1</accession>
<dbReference type="Pfam" id="PF03693">
    <property type="entry name" value="ParD_antitoxin"/>
    <property type="match status" value="1"/>
</dbReference>
<dbReference type="Gene3D" id="6.10.10.120">
    <property type="entry name" value="Antitoxin ParD1-like"/>
    <property type="match status" value="1"/>
</dbReference>
<dbReference type="PATRIC" id="fig|1389415.4.peg.848"/>
<dbReference type="InterPro" id="IPR022789">
    <property type="entry name" value="ParD"/>
</dbReference>
<proteinExistence type="inferred from homology"/>
<evidence type="ECO:0000256" key="4">
    <source>
        <dbReference type="ARBA" id="ARBA00037106"/>
    </source>
</evidence>
<sequence length="80" mass="9160">MRKITTVSMGEQLDRFVQHMIESGRYGNASEVMRSALRLLEQQEAYDEIVRKAVIAGLESGESSLALRDIAEQRKRRHNV</sequence>
<dbReference type="InterPro" id="IPR010985">
    <property type="entry name" value="Ribbon_hlx_hlx"/>
</dbReference>
<comment type="function">
    <text evidence="4">Antitoxin component of a type II toxin-antitoxin (TA) system. Neutralizes the effect of toxin ParE.</text>
</comment>
<dbReference type="Proteomes" id="UP000017133">
    <property type="component" value="Unassembled WGS sequence"/>
</dbReference>
<dbReference type="AlphaFoldDB" id="U7R4R1"/>
<evidence type="ECO:0000256" key="2">
    <source>
        <dbReference type="ARBA" id="ARBA00017940"/>
    </source>
</evidence>
<keyword evidence="3" id="KW-1277">Toxin-antitoxin system</keyword>
<dbReference type="RefSeq" id="WP_023043870.1">
    <property type="nucleotide sequence ID" value="NZ_AXDT01000033.1"/>
</dbReference>
<evidence type="ECO:0000256" key="3">
    <source>
        <dbReference type="ARBA" id="ARBA00022649"/>
    </source>
</evidence>
<dbReference type="PANTHER" id="PTHR36582">
    <property type="entry name" value="ANTITOXIN PARD"/>
    <property type="match status" value="1"/>
</dbReference>
<dbReference type="GO" id="GO:0006355">
    <property type="term" value="P:regulation of DNA-templated transcription"/>
    <property type="evidence" value="ECO:0007669"/>
    <property type="project" value="InterPro"/>
</dbReference>
<comment type="caution">
    <text evidence="5">The sequence shown here is derived from an EMBL/GenBank/DDBJ whole genome shotgun (WGS) entry which is preliminary data.</text>
</comment>
<name>U7R4R1_PHOTE</name>
<organism evidence="5 6">
    <name type="scientific">Photorhabdus temperata J3</name>
    <dbReference type="NCBI Taxonomy" id="1389415"/>
    <lineage>
        <taxon>Bacteria</taxon>
        <taxon>Pseudomonadati</taxon>
        <taxon>Pseudomonadota</taxon>
        <taxon>Gammaproteobacteria</taxon>
        <taxon>Enterobacterales</taxon>
        <taxon>Morganellaceae</taxon>
        <taxon>Photorhabdus</taxon>
    </lineage>
</organism>
<reference evidence="5 6" key="1">
    <citation type="submission" date="2013-10" db="EMBL/GenBank/DDBJ databases">
        <title>Whole Genome Shotgun Sequence of Photorhabdus temperata J3.</title>
        <authorList>
            <person name="Park G.-S."/>
            <person name="Hong S.-J."/>
            <person name="Shin J.-H."/>
        </authorList>
    </citation>
    <scope>NUCLEOTIDE SEQUENCE [LARGE SCALE GENOMIC DNA]</scope>
    <source>
        <strain evidence="5 6">J3</strain>
    </source>
</reference>
<comment type="similarity">
    <text evidence="1">Belongs to the ParD antitoxin family.</text>
</comment>
<protein>
    <recommendedName>
        <fullName evidence="2">Antitoxin ParD</fullName>
    </recommendedName>
</protein>